<evidence type="ECO:0000256" key="5">
    <source>
        <dbReference type="ARBA" id="ARBA00023136"/>
    </source>
</evidence>
<feature type="transmembrane region" description="Helical" evidence="7">
    <location>
        <begin position="550"/>
        <end position="570"/>
    </location>
</feature>
<dbReference type="EMBL" id="OZ019907">
    <property type="protein sequence ID" value="CAK9206531.1"/>
    <property type="molecule type" value="Genomic_DNA"/>
</dbReference>
<dbReference type="SUPFAM" id="SSF103473">
    <property type="entry name" value="MFS general substrate transporter"/>
    <property type="match status" value="1"/>
</dbReference>
<comment type="subcellular location">
    <subcellularLocation>
        <location evidence="1">Membrane</location>
        <topology evidence="1">Multi-pass membrane protein</topology>
    </subcellularLocation>
</comment>
<dbReference type="InterPro" id="IPR045264">
    <property type="entry name" value="SPXM_SPX_plant"/>
</dbReference>
<reference evidence="9" key="1">
    <citation type="submission" date="2024-02" db="EMBL/GenBank/DDBJ databases">
        <authorList>
            <consortium name="ELIXIR-Norway"/>
            <consortium name="Elixir Norway"/>
        </authorList>
    </citation>
    <scope>NUCLEOTIDE SEQUENCE</scope>
</reference>
<evidence type="ECO:0000259" key="8">
    <source>
        <dbReference type="PROSITE" id="PS51382"/>
    </source>
</evidence>
<gene>
    <name evidence="9" type="ORF">CSSPTR1EN2_LOCUS8395</name>
</gene>
<evidence type="ECO:0000313" key="10">
    <source>
        <dbReference type="Proteomes" id="UP001497512"/>
    </source>
</evidence>
<dbReference type="CDD" id="cd14479">
    <property type="entry name" value="SPX-MFS_plant"/>
    <property type="match status" value="1"/>
</dbReference>
<keyword evidence="10" id="KW-1185">Reference proteome</keyword>
<feature type="transmembrane region" description="Helical" evidence="7">
    <location>
        <begin position="338"/>
        <end position="355"/>
    </location>
</feature>
<evidence type="ECO:0000256" key="4">
    <source>
        <dbReference type="ARBA" id="ARBA00022989"/>
    </source>
</evidence>
<dbReference type="Pfam" id="PF07690">
    <property type="entry name" value="MFS_1"/>
    <property type="match status" value="1"/>
</dbReference>
<dbReference type="PROSITE" id="PS51382">
    <property type="entry name" value="SPX"/>
    <property type="match status" value="1"/>
</dbReference>
<dbReference type="InterPro" id="IPR004331">
    <property type="entry name" value="SPX_dom"/>
</dbReference>
<feature type="transmembrane region" description="Helical" evidence="7">
    <location>
        <begin position="590"/>
        <end position="611"/>
    </location>
</feature>
<dbReference type="Gene3D" id="1.20.1250.20">
    <property type="entry name" value="MFS general substrate transporter like domains"/>
    <property type="match status" value="1"/>
</dbReference>
<feature type="domain" description="SPX" evidence="8">
    <location>
        <begin position="2"/>
        <end position="161"/>
    </location>
</feature>
<keyword evidence="5 7" id="KW-0472">Membrane</keyword>
<feature type="transmembrane region" description="Helical" evidence="7">
    <location>
        <begin position="715"/>
        <end position="736"/>
    </location>
</feature>
<evidence type="ECO:0000256" key="3">
    <source>
        <dbReference type="ARBA" id="ARBA00022692"/>
    </source>
</evidence>
<dbReference type="InterPro" id="IPR051068">
    <property type="entry name" value="MFS_Domain-Containing_Protein"/>
</dbReference>
<evidence type="ECO:0000256" key="6">
    <source>
        <dbReference type="SAM" id="MobiDB-lite"/>
    </source>
</evidence>
<protein>
    <recommendedName>
        <fullName evidence="8">SPX domain-containing protein</fullName>
    </recommendedName>
</protein>
<dbReference type="InterPro" id="IPR036259">
    <property type="entry name" value="MFS_trans_sf"/>
</dbReference>
<feature type="transmembrane region" description="Helical" evidence="7">
    <location>
        <begin position="303"/>
        <end position="326"/>
    </location>
</feature>
<feature type="transmembrane region" description="Helical" evidence="7">
    <location>
        <begin position="399"/>
        <end position="418"/>
    </location>
</feature>
<evidence type="ECO:0000256" key="2">
    <source>
        <dbReference type="ARBA" id="ARBA00008335"/>
    </source>
</evidence>
<organism evidence="9 10">
    <name type="scientific">Sphagnum troendelagicum</name>
    <dbReference type="NCBI Taxonomy" id="128251"/>
    <lineage>
        <taxon>Eukaryota</taxon>
        <taxon>Viridiplantae</taxon>
        <taxon>Streptophyta</taxon>
        <taxon>Embryophyta</taxon>
        <taxon>Bryophyta</taxon>
        <taxon>Sphagnophytina</taxon>
        <taxon>Sphagnopsida</taxon>
        <taxon>Sphagnales</taxon>
        <taxon>Sphagnaceae</taxon>
        <taxon>Sphagnum</taxon>
    </lineage>
</organism>
<comment type="similarity">
    <text evidence="2">Belongs to the major facilitator superfamily.</text>
</comment>
<evidence type="ECO:0000256" key="7">
    <source>
        <dbReference type="SAM" id="Phobius"/>
    </source>
</evidence>
<sequence length="742" mass="82816">MVHFGQYILANRVPGWEEYYIGYKILKKRIKQYAIRAATASDDERDEIVRAFSRLLDSQIEKMVLFLIEKQGLLAGRLQSLRERREIFQEGESYADDAEQAVTESSEEFDTIPRLMSDYRQVGVELLQLLNFVELNAVGLHKILKKFDKRVGFRLGAHYIASRSNHPYSQLQQVFRQVGIKAMVATISRNLAELRRLGINTYSSTISLYHEAELPRAVVEQEPIIQAIETATDRLTQKLSFAAFVANELLLPVPKDEIHDLLIKHEDAHFMSIQLNLLNTFVYMVNYYIVVPSSDEYARLLNAPASLCGVIIGSMPLAALVSAFVYSWWSNFSYKSPLLLSSLILMAGNFMYALALYFNSVWLLLMGRFLCGLGGARAINRRYISDHVPVKQLTSASAAFVSASALGMAAGPALAGFFNNIDFQIFGAPVNFVTAPGWLMGVAWGLYFILILLFFKEPNRDHVIPDSKQGSKSKHSSRSSSRSKSLGTIDDIIPTMSTPLLYENSLHPLHLEQNKEGDVISDDGDSSTISDYNDDKAVGNFAELMKELTLPIKILLTVYFMLKFTSEILISESSILTGFYFNWSTPQVGLFLGLLGLTVLPISAVVGNYISNIYEDRLVVVVSQVIMGVGVASIVCFCPWLPYTSYQYVAAAIVIFVSTNVLEGVNMSLLSKVMSPRLSRGVFNCGFLSTEAGTLARTMADGLITVTGWAGEKNLLNYSMIPTFLIVIVTTIYTWTGYFSLY</sequence>
<evidence type="ECO:0000256" key="1">
    <source>
        <dbReference type="ARBA" id="ARBA00004141"/>
    </source>
</evidence>
<feature type="transmembrane region" description="Helical" evidence="7">
    <location>
        <begin position="618"/>
        <end position="642"/>
    </location>
</feature>
<keyword evidence="4 7" id="KW-1133">Transmembrane helix</keyword>
<accession>A0ABP0TW22</accession>
<name>A0ABP0TW22_9BRYO</name>
<proteinExistence type="inferred from homology"/>
<dbReference type="InterPro" id="IPR011701">
    <property type="entry name" value="MFS"/>
</dbReference>
<evidence type="ECO:0000313" key="9">
    <source>
        <dbReference type="EMBL" id="CAK9206531.1"/>
    </source>
</evidence>
<feature type="transmembrane region" description="Helical" evidence="7">
    <location>
        <begin position="438"/>
        <end position="455"/>
    </location>
</feature>
<feature type="region of interest" description="Disordered" evidence="6">
    <location>
        <begin position="465"/>
        <end position="486"/>
    </location>
</feature>
<dbReference type="Proteomes" id="UP001497512">
    <property type="component" value="Chromosome 15"/>
</dbReference>
<feature type="transmembrane region" description="Helical" evidence="7">
    <location>
        <begin position="648"/>
        <end position="670"/>
    </location>
</feature>
<dbReference type="PANTHER" id="PTHR23510">
    <property type="entry name" value="INNER MEMBRANE TRANSPORT PROTEIN YAJR"/>
    <property type="match status" value="1"/>
</dbReference>
<feature type="transmembrane region" description="Helical" evidence="7">
    <location>
        <begin position="273"/>
        <end position="291"/>
    </location>
</feature>
<dbReference type="PANTHER" id="PTHR23510:SF64">
    <property type="entry name" value="INNER MEMBRANE TRANSPORT PROTEIN YAJR"/>
    <property type="match status" value="1"/>
</dbReference>
<keyword evidence="3 7" id="KW-0812">Transmembrane</keyword>
<dbReference type="Pfam" id="PF03105">
    <property type="entry name" value="SPX"/>
    <property type="match status" value="1"/>
</dbReference>